<dbReference type="InterPro" id="IPR011322">
    <property type="entry name" value="N-reg_PII-like_a/b"/>
</dbReference>
<dbReference type="PROSITE" id="PS51343">
    <property type="entry name" value="PII_GLNB_DOM"/>
    <property type="match status" value="2"/>
</dbReference>
<comment type="caution">
    <text evidence="1">The sequence shown here is derived from an EMBL/GenBank/DDBJ whole genome shotgun (WGS) entry which is preliminary data.</text>
</comment>
<dbReference type="AlphaFoldDB" id="A0A2W0HDJ8"/>
<keyword evidence="2" id="KW-1185">Reference proteome</keyword>
<proteinExistence type="predicted"/>
<protein>
    <submittedName>
        <fullName evidence="1">PII family protein</fullName>
    </submittedName>
</protein>
<accession>A0A2W0HDJ8</accession>
<evidence type="ECO:0000313" key="2">
    <source>
        <dbReference type="Proteomes" id="UP000248066"/>
    </source>
</evidence>
<dbReference type="OrthoDB" id="9803021at2"/>
<dbReference type="Proteomes" id="UP000248066">
    <property type="component" value="Unassembled WGS sequence"/>
</dbReference>
<dbReference type="InterPro" id="IPR015867">
    <property type="entry name" value="N-reg_PII/ATP_PRibTrfase_C"/>
</dbReference>
<gene>
    <name evidence="1" type="ORF">CR205_10330</name>
</gene>
<dbReference type="EMBL" id="PDOF01000001">
    <property type="protein sequence ID" value="PYZ98941.1"/>
    <property type="molecule type" value="Genomic_DNA"/>
</dbReference>
<sequence length="233" mass="25224">MTPQKKHYKLVITIVKKKQANKVVAAAKRGGAEGGTILLGSGLGIREKESFFGIDLMYEKEIVLTLIPEDRVSAVLDQINQSAKLYKKGTGLGLVLDVVAVRGIVHSRLDLDLDEEALDMTTDHAQFELIVTIVNKGDAGIVIDASKKGGAEGGTILSGRGSGIHEQAKLLSMIIEPEKEIVLTLVTRENVKKVLHSIEEEANLNQPGKGIAFILPVEETIGINHEMKRGTEE</sequence>
<evidence type="ECO:0000313" key="1">
    <source>
        <dbReference type="EMBL" id="PYZ98941.1"/>
    </source>
</evidence>
<name>A0A2W0HDJ8_9BACI</name>
<dbReference type="SUPFAM" id="SSF54913">
    <property type="entry name" value="GlnB-like"/>
    <property type="match status" value="2"/>
</dbReference>
<dbReference type="GO" id="GO:0006808">
    <property type="term" value="P:regulation of nitrogen utilization"/>
    <property type="evidence" value="ECO:0007669"/>
    <property type="project" value="InterPro"/>
</dbReference>
<dbReference type="Pfam" id="PF00543">
    <property type="entry name" value="P-II"/>
    <property type="match status" value="2"/>
</dbReference>
<dbReference type="GO" id="GO:0030234">
    <property type="term" value="F:enzyme regulator activity"/>
    <property type="evidence" value="ECO:0007669"/>
    <property type="project" value="InterPro"/>
</dbReference>
<dbReference type="SMART" id="SM00938">
    <property type="entry name" value="P-II"/>
    <property type="match status" value="1"/>
</dbReference>
<reference evidence="1 2" key="1">
    <citation type="submission" date="2017-10" db="EMBL/GenBank/DDBJ databases">
        <title>Bacillus sp. nov., a halophilic bacterium isolated from a Yangshapao Lake.</title>
        <authorList>
            <person name="Wang H."/>
        </authorList>
    </citation>
    <scope>NUCLEOTIDE SEQUENCE [LARGE SCALE GENOMIC DNA]</scope>
    <source>
        <strain evidence="1 2">YSP-3</strain>
    </source>
</reference>
<dbReference type="InterPro" id="IPR002187">
    <property type="entry name" value="N-reg_PII"/>
</dbReference>
<dbReference type="Gene3D" id="3.30.70.120">
    <property type="match status" value="2"/>
</dbReference>
<organism evidence="1 2">
    <name type="scientific">Alteribacter lacisalsi</name>
    <dbReference type="NCBI Taxonomy" id="2045244"/>
    <lineage>
        <taxon>Bacteria</taxon>
        <taxon>Bacillati</taxon>
        <taxon>Bacillota</taxon>
        <taxon>Bacilli</taxon>
        <taxon>Bacillales</taxon>
        <taxon>Bacillaceae</taxon>
        <taxon>Alteribacter</taxon>
    </lineage>
</organism>
<dbReference type="RefSeq" id="WP_110519250.1">
    <property type="nucleotide sequence ID" value="NZ_PDOF01000001.1"/>
</dbReference>